<dbReference type="EMBL" id="VSSS01000030">
    <property type="protein sequence ID" value="TYL93941.1"/>
    <property type="molecule type" value="Genomic_DNA"/>
</dbReference>
<dbReference type="GO" id="GO:0016987">
    <property type="term" value="F:sigma factor activity"/>
    <property type="evidence" value="ECO:0007669"/>
    <property type="project" value="UniProtKB-KW"/>
</dbReference>
<dbReference type="Pfam" id="PF08281">
    <property type="entry name" value="Sigma70_r4_2"/>
    <property type="match status" value="1"/>
</dbReference>
<dbReference type="Proteomes" id="UP000324758">
    <property type="component" value="Unassembled WGS sequence"/>
</dbReference>
<feature type="domain" description="RNA polymerase sigma-70 region 2" evidence="6">
    <location>
        <begin position="39"/>
        <end position="98"/>
    </location>
</feature>
<protein>
    <submittedName>
        <fullName evidence="8">Sigma-70 family RNA polymerase sigma factor</fullName>
    </submittedName>
</protein>
<keyword evidence="2" id="KW-0805">Transcription regulation</keyword>
<dbReference type="InterPro" id="IPR013249">
    <property type="entry name" value="RNA_pol_sigma70_r4_t2"/>
</dbReference>
<organism evidence="8 9">
    <name type="scientific">Bradyrhizobium rifense</name>
    <dbReference type="NCBI Taxonomy" id="515499"/>
    <lineage>
        <taxon>Bacteria</taxon>
        <taxon>Pseudomonadati</taxon>
        <taxon>Pseudomonadota</taxon>
        <taxon>Alphaproteobacteria</taxon>
        <taxon>Hyphomicrobiales</taxon>
        <taxon>Nitrobacteraceae</taxon>
        <taxon>Bradyrhizobium</taxon>
    </lineage>
</organism>
<dbReference type="Gene3D" id="1.10.1740.10">
    <property type="match status" value="1"/>
</dbReference>
<dbReference type="InterPro" id="IPR007627">
    <property type="entry name" value="RNA_pol_sigma70_r2"/>
</dbReference>
<dbReference type="AlphaFoldDB" id="A0A5D3KP39"/>
<dbReference type="InterPro" id="IPR014284">
    <property type="entry name" value="RNA_pol_sigma-70_dom"/>
</dbReference>
<reference evidence="8 9" key="1">
    <citation type="submission" date="2019-08" db="EMBL/GenBank/DDBJ databases">
        <title>Bradyrhizobium hipponensis sp. nov., a rhizobium isolated from a Lupinus angustifolius root nodule in Tunisia.</title>
        <authorList>
            <person name="Off K."/>
            <person name="Rejili M."/>
            <person name="Mars M."/>
            <person name="Brachmann A."/>
            <person name="Marin M."/>
        </authorList>
    </citation>
    <scope>NUCLEOTIDE SEQUENCE [LARGE SCALE GENOMIC DNA]</scope>
    <source>
        <strain evidence="8 9">CTAW71</strain>
    </source>
</reference>
<accession>A0A5D3KP39</accession>
<evidence type="ECO:0000259" key="6">
    <source>
        <dbReference type="Pfam" id="PF04542"/>
    </source>
</evidence>
<keyword evidence="3" id="KW-0731">Sigma factor</keyword>
<dbReference type="InterPro" id="IPR036388">
    <property type="entry name" value="WH-like_DNA-bd_sf"/>
</dbReference>
<comment type="caution">
    <text evidence="8">The sequence shown here is derived from an EMBL/GenBank/DDBJ whole genome shotgun (WGS) entry which is preliminary data.</text>
</comment>
<evidence type="ECO:0000256" key="5">
    <source>
        <dbReference type="ARBA" id="ARBA00023163"/>
    </source>
</evidence>
<evidence type="ECO:0000313" key="9">
    <source>
        <dbReference type="Proteomes" id="UP000324758"/>
    </source>
</evidence>
<name>A0A5D3KP39_9BRAD</name>
<dbReference type="InterPro" id="IPR013325">
    <property type="entry name" value="RNA_pol_sigma_r2"/>
</dbReference>
<dbReference type="Gene3D" id="1.10.10.10">
    <property type="entry name" value="Winged helix-like DNA-binding domain superfamily/Winged helix DNA-binding domain"/>
    <property type="match status" value="1"/>
</dbReference>
<keyword evidence="4" id="KW-0238">DNA-binding</keyword>
<dbReference type="PANTHER" id="PTHR43133">
    <property type="entry name" value="RNA POLYMERASE ECF-TYPE SIGMA FACTO"/>
    <property type="match status" value="1"/>
</dbReference>
<dbReference type="NCBIfam" id="NF009191">
    <property type="entry name" value="PRK12539.1"/>
    <property type="match status" value="1"/>
</dbReference>
<dbReference type="NCBIfam" id="TIGR02937">
    <property type="entry name" value="sigma70-ECF"/>
    <property type="match status" value="1"/>
</dbReference>
<evidence type="ECO:0000259" key="7">
    <source>
        <dbReference type="Pfam" id="PF08281"/>
    </source>
</evidence>
<dbReference type="PANTHER" id="PTHR43133:SF58">
    <property type="entry name" value="ECF RNA POLYMERASE SIGMA FACTOR SIGD"/>
    <property type="match status" value="1"/>
</dbReference>
<feature type="domain" description="RNA polymerase sigma factor 70 region 4 type 2" evidence="7">
    <location>
        <begin position="126"/>
        <end position="177"/>
    </location>
</feature>
<comment type="similarity">
    <text evidence="1">Belongs to the sigma-70 factor family. ECF subfamily.</text>
</comment>
<evidence type="ECO:0000313" key="8">
    <source>
        <dbReference type="EMBL" id="TYL93941.1"/>
    </source>
</evidence>
<gene>
    <name evidence="8" type="ORF">FXB40_19035</name>
</gene>
<dbReference type="InterPro" id="IPR039425">
    <property type="entry name" value="RNA_pol_sigma-70-like"/>
</dbReference>
<evidence type="ECO:0000256" key="2">
    <source>
        <dbReference type="ARBA" id="ARBA00023015"/>
    </source>
</evidence>
<dbReference type="Pfam" id="PF04542">
    <property type="entry name" value="Sigma70_r2"/>
    <property type="match status" value="1"/>
</dbReference>
<keyword evidence="9" id="KW-1185">Reference proteome</keyword>
<evidence type="ECO:0000256" key="1">
    <source>
        <dbReference type="ARBA" id="ARBA00010641"/>
    </source>
</evidence>
<evidence type="ECO:0000256" key="4">
    <source>
        <dbReference type="ARBA" id="ARBA00023125"/>
    </source>
</evidence>
<dbReference type="GO" id="GO:0006352">
    <property type="term" value="P:DNA-templated transcription initiation"/>
    <property type="evidence" value="ECO:0007669"/>
    <property type="project" value="InterPro"/>
</dbReference>
<sequence>MDMNSPETELRTLMLASQDGDAAAHRVLLERLSRHLRAYYKGKLARIGRGPTEAEDLVQEAVLAIHIQRHTYDPNEPFTPWVHAIARYKLIDFLRRNRASVADVPIDEANEVTANDDHLNAESSFDLRRLLKLLPKKMQCAIVAVKLDGLSVAEAARRCRTSESGVKVNIHRGLKALAALIAQRAQT</sequence>
<dbReference type="GO" id="GO:0003677">
    <property type="term" value="F:DNA binding"/>
    <property type="evidence" value="ECO:0007669"/>
    <property type="project" value="UniProtKB-KW"/>
</dbReference>
<keyword evidence="5" id="KW-0804">Transcription</keyword>
<dbReference type="OrthoDB" id="7041663at2"/>
<dbReference type="InterPro" id="IPR013324">
    <property type="entry name" value="RNA_pol_sigma_r3/r4-like"/>
</dbReference>
<proteinExistence type="inferred from homology"/>
<dbReference type="SUPFAM" id="SSF88946">
    <property type="entry name" value="Sigma2 domain of RNA polymerase sigma factors"/>
    <property type="match status" value="1"/>
</dbReference>
<dbReference type="SUPFAM" id="SSF88659">
    <property type="entry name" value="Sigma3 and sigma4 domains of RNA polymerase sigma factors"/>
    <property type="match status" value="1"/>
</dbReference>
<evidence type="ECO:0000256" key="3">
    <source>
        <dbReference type="ARBA" id="ARBA00023082"/>
    </source>
</evidence>